<evidence type="ECO:0000256" key="1">
    <source>
        <dbReference type="SAM" id="MobiDB-lite"/>
    </source>
</evidence>
<dbReference type="InParanoid" id="D6TWH3"/>
<comment type="caution">
    <text evidence="2">The sequence shown here is derived from an EMBL/GenBank/DDBJ whole genome shotgun (WGS) entry which is preliminary data.</text>
</comment>
<sequence>MGMFPNDWLCHDYIPHEIVVQAFPNREKNHLQTPPIEHKNRSAMSSGNLFDD</sequence>
<protein>
    <submittedName>
        <fullName evidence="2">Uncharacterized protein</fullName>
    </submittedName>
</protein>
<accession>D6TWH3</accession>
<organism evidence="2 3">
    <name type="scientific">Ktedonobacter racemifer DSM 44963</name>
    <dbReference type="NCBI Taxonomy" id="485913"/>
    <lineage>
        <taxon>Bacteria</taxon>
        <taxon>Bacillati</taxon>
        <taxon>Chloroflexota</taxon>
        <taxon>Ktedonobacteria</taxon>
        <taxon>Ktedonobacterales</taxon>
        <taxon>Ktedonobacteraceae</taxon>
        <taxon>Ktedonobacter</taxon>
    </lineage>
</organism>
<feature type="compositionally biased region" description="Polar residues" evidence="1">
    <location>
        <begin position="42"/>
        <end position="52"/>
    </location>
</feature>
<keyword evidence="3" id="KW-1185">Reference proteome</keyword>
<reference evidence="2 3" key="1">
    <citation type="journal article" date="2011" name="Stand. Genomic Sci.">
        <title>Non-contiguous finished genome sequence and contextual data of the filamentous soil bacterium Ktedonobacter racemifer type strain (SOSP1-21).</title>
        <authorList>
            <person name="Chang Y.J."/>
            <person name="Land M."/>
            <person name="Hauser L."/>
            <person name="Chertkov O."/>
            <person name="Del Rio T.G."/>
            <person name="Nolan M."/>
            <person name="Copeland A."/>
            <person name="Tice H."/>
            <person name="Cheng J.F."/>
            <person name="Lucas S."/>
            <person name="Han C."/>
            <person name="Goodwin L."/>
            <person name="Pitluck S."/>
            <person name="Ivanova N."/>
            <person name="Ovchinikova G."/>
            <person name="Pati A."/>
            <person name="Chen A."/>
            <person name="Palaniappan K."/>
            <person name="Mavromatis K."/>
            <person name="Liolios K."/>
            <person name="Brettin T."/>
            <person name="Fiebig A."/>
            <person name="Rohde M."/>
            <person name="Abt B."/>
            <person name="Goker M."/>
            <person name="Detter J.C."/>
            <person name="Woyke T."/>
            <person name="Bristow J."/>
            <person name="Eisen J.A."/>
            <person name="Markowitz V."/>
            <person name="Hugenholtz P."/>
            <person name="Kyrpides N.C."/>
            <person name="Klenk H.P."/>
            <person name="Lapidus A."/>
        </authorList>
    </citation>
    <scope>NUCLEOTIDE SEQUENCE [LARGE SCALE GENOMIC DNA]</scope>
    <source>
        <strain evidence="3">DSM 44963</strain>
    </source>
</reference>
<proteinExistence type="predicted"/>
<name>D6TWH3_KTERA</name>
<dbReference type="Proteomes" id="UP000004508">
    <property type="component" value="Unassembled WGS sequence"/>
</dbReference>
<feature type="compositionally biased region" description="Basic and acidic residues" evidence="1">
    <location>
        <begin position="25"/>
        <end position="40"/>
    </location>
</feature>
<feature type="region of interest" description="Disordered" evidence="1">
    <location>
        <begin position="25"/>
        <end position="52"/>
    </location>
</feature>
<gene>
    <name evidence="2" type="ORF">Krac_5627</name>
</gene>
<dbReference type="EMBL" id="ADVG01000003">
    <property type="protein sequence ID" value="EFH84556.1"/>
    <property type="molecule type" value="Genomic_DNA"/>
</dbReference>
<evidence type="ECO:0000313" key="3">
    <source>
        <dbReference type="Proteomes" id="UP000004508"/>
    </source>
</evidence>
<evidence type="ECO:0000313" key="2">
    <source>
        <dbReference type="EMBL" id="EFH84556.1"/>
    </source>
</evidence>
<dbReference type="AlphaFoldDB" id="D6TWH3"/>